<name>A0ABT4TI00_9ACTN</name>
<evidence type="ECO:0000313" key="2">
    <source>
        <dbReference type="EMBL" id="MDA2804332.1"/>
    </source>
</evidence>
<evidence type="ECO:0008006" key="4">
    <source>
        <dbReference type="Google" id="ProtNLM"/>
    </source>
</evidence>
<gene>
    <name evidence="2" type="ORF">O4U47_07385</name>
</gene>
<dbReference type="RefSeq" id="WP_270676868.1">
    <property type="nucleotide sequence ID" value="NZ_JAQFWP010000010.1"/>
</dbReference>
<evidence type="ECO:0000313" key="3">
    <source>
        <dbReference type="Proteomes" id="UP001165685"/>
    </source>
</evidence>
<keyword evidence="3" id="KW-1185">Reference proteome</keyword>
<sequence>MSEALGLKAVAAAGLLLLAAGCGGGGDGDDGGDGAGGAPSVEGAYTDALPAASASLSGTSFEGVAIGMPEGWSRSDGNGRMCMDPPEGERCGYGSVQLYPKAAERHGGDWPAKGTAYNENDGWRGGDASCRAPGAEGQKPGGAELTVGPPEVTEHADGLRSHHRVWEVECDGGASFEVRMWFLPDSDVMVYVPSVDPAYGPVYDQVAASMDVTEYKKARAEEQKKEQEKKEQKEKDEKKEEKKDD</sequence>
<reference evidence="2" key="1">
    <citation type="submission" date="2023-01" db="EMBL/GenBank/DDBJ databases">
        <title>Draft genome sequence of Nocardiopsis sp. LSu2-4 isolated from halophytes.</title>
        <authorList>
            <person name="Duangmal K."/>
            <person name="Chantavorakit T."/>
        </authorList>
    </citation>
    <scope>NUCLEOTIDE SEQUENCE</scope>
    <source>
        <strain evidence="2">LSu2-4</strain>
    </source>
</reference>
<evidence type="ECO:0000256" key="1">
    <source>
        <dbReference type="SAM" id="MobiDB-lite"/>
    </source>
</evidence>
<protein>
    <recommendedName>
        <fullName evidence="4">DUF3304 domain-containing protein</fullName>
    </recommendedName>
</protein>
<feature type="region of interest" description="Disordered" evidence="1">
    <location>
        <begin position="126"/>
        <end position="147"/>
    </location>
</feature>
<accession>A0ABT4TI00</accession>
<comment type="caution">
    <text evidence="2">The sequence shown here is derived from an EMBL/GenBank/DDBJ whole genome shotgun (WGS) entry which is preliminary data.</text>
</comment>
<dbReference type="EMBL" id="JAQFWP010000010">
    <property type="protein sequence ID" value="MDA2804332.1"/>
    <property type="molecule type" value="Genomic_DNA"/>
</dbReference>
<dbReference type="Proteomes" id="UP001165685">
    <property type="component" value="Unassembled WGS sequence"/>
</dbReference>
<organism evidence="2 3">
    <name type="scientific">Nocardiopsis suaedae</name>
    <dbReference type="NCBI Taxonomy" id="3018444"/>
    <lineage>
        <taxon>Bacteria</taxon>
        <taxon>Bacillati</taxon>
        <taxon>Actinomycetota</taxon>
        <taxon>Actinomycetes</taxon>
        <taxon>Streptosporangiales</taxon>
        <taxon>Nocardiopsidaceae</taxon>
        <taxon>Nocardiopsis</taxon>
    </lineage>
</organism>
<proteinExistence type="predicted"/>
<feature type="region of interest" description="Disordered" evidence="1">
    <location>
        <begin position="215"/>
        <end position="245"/>
    </location>
</feature>